<dbReference type="Proteomes" id="UP001058974">
    <property type="component" value="Chromosome 5"/>
</dbReference>
<feature type="domain" description="CBS" evidence="4">
    <location>
        <begin position="327"/>
        <end position="387"/>
    </location>
</feature>
<keyword evidence="1" id="KW-0677">Repeat</keyword>
<proteinExistence type="predicted"/>
<dbReference type="PANTHER" id="PTHR13780:SF124">
    <property type="entry name" value="OS01G0633400 PROTEIN"/>
    <property type="match status" value="1"/>
</dbReference>
<dbReference type="CDD" id="cd02205">
    <property type="entry name" value="CBS_pair_SF"/>
    <property type="match status" value="2"/>
</dbReference>
<dbReference type="SUPFAM" id="SSF54631">
    <property type="entry name" value="CBS-domain pair"/>
    <property type="match status" value="2"/>
</dbReference>
<organism evidence="5 6">
    <name type="scientific">Pisum sativum</name>
    <name type="common">Garden pea</name>
    <name type="synonym">Lathyrus oleraceus</name>
    <dbReference type="NCBI Taxonomy" id="3888"/>
    <lineage>
        <taxon>Eukaryota</taxon>
        <taxon>Viridiplantae</taxon>
        <taxon>Streptophyta</taxon>
        <taxon>Embryophyta</taxon>
        <taxon>Tracheophyta</taxon>
        <taxon>Spermatophyta</taxon>
        <taxon>Magnoliopsida</taxon>
        <taxon>eudicotyledons</taxon>
        <taxon>Gunneridae</taxon>
        <taxon>Pentapetalae</taxon>
        <taxon>rosids</taxon>
        <taxon>fabids</taxon>
        <taxon>Fabales</taxon>
        <taxon>Fabaceae</taxon>
        <taxon>Papilionoideae</taxon>
        <taxon>50 kb inversion clade</taxon>
        <taxon>NPAAA clade</taxon>
        <taxon>Hologalegina</taxon>
        <taxon>IRL clade</taxon>
        <taxon>Fabeae</taxon>
        <taxon>Lathyrus</taxon>
    </lineage>
</organism>
<comment type="caution">
    <text evidence="5">The sequence shown here is derived from an EMBL/GenBank/DDBJ whole genome shotgun (WGS) entry which is preliminary data.</text>
</comment>
<evidence type="ECO:0000313" key="5">
    <source>
        <dbReference type="EMBL" id="KAI5402449.1"/>
    </source>
</evidence>
<dbReference type="Gene3D" id="3.10.580.10">
    <property type="entry name" value="CBS-domain"/>
    <property type="match status" value="2"/>
</dbReference>
<dbReference type="Pfam" id="PF00571">
    <property type="entry name" value="CBS"/>
    <property type="match status" value="2"/>
</dbReference>
<evidence type="ECO:0000256" key="3">
    <source>
        <dbReference type="PROSITE-ProRule" id="PRU00703"/>
    </source>
</evidence>
<evidence type="ECO:0000256" key="1">
    <source>
        <dbReference type="ARBA" id="ARBA00022737"/>
    </source>
</evidence>
<dbReference type="Gramene" id="Psat05G0017100-T1">
    <property type="protein sequence ID" value="KAI5402449.1"/>
    <property type="gene ID" value="KIW84_050171"/>
</dbReference>
<name>A0A9D4WGP9_PEA</name>
<gene>
    <name evidence="5" type="ORF">KIW84_050171</name>
</gene>
<dbReference type="SMART" id="SM00116">
    <property type="entry name" value="CBS"/>
    <property type="match status" value="3"/>
</dbReference>
<dbReference type="PANTHER" id="PTHR13780">
    <property type="entry name" value="AMP-ACTIVATED PROTEIN KINASE, GAMMA REGULATORY SUBUNIT"/>
    <property type="match status" value="1"/>
</dbReference>
<dbReference type="PROSITE" id="PS51371">
    <property type="entry name" value="CBS"/>
    <property type="match status" value="2"/>
</dbReference>
<keyword evidence="6" id="KW-1185">Reference proteome</keyword>
<accession>A0A9D4WGP9</accession>
<dbReference type="InterPro" id="IPR000644">
    <property type="entry name" value="CBS_dom"/>
</dbReference>
<dbReference type="Gramene" id="Psat5g004120.1">
    <property type="protein sequence ID" value="Psat5g004120.1.cds"/>
    <property type="gene ID" value="Psat5g004120"/>
</dbReference>
<dbReference type="EMBL" id="JAMSHJ010000005">
    <property type="protein sequence ID" value="KAI5402449.1"/>
    <property type="molecule type" value="Genomic_DNA"/>
</dbReference>
<evidence type="ECO:0000313" key="6">
    <source>
        <dbReference type="Proteomes" id="UP001058974"/>
    </source>
</evidence>
<feature type="domain" description="CBS" evidence="4">
    <location>
        <begin position="150"/>
        <end position="207"/>
    </location>
</feature>
<protein>
    <recommendedName>
        <fullName evidence="4">CBS domain-containing protein</fullName>
    </recommendedName>
</protein>
<sequence length="414" mass="46941">MQSMQIKDEKKEDNDDQHVQVDSASALQQYLDRIPITSISGIYSLLVLEIKAGDTVRDAIHMLYEKETFGAAIVDVLDTETSGVRFSDRYIGFISFPNIVLWCLEEYENMKEDANDRYLKGIENDDLFSILDQIPRIGQTKVGELAKSFLWEPFFPVHLDDTILHALLLLSRHRLQVLPVVQQPDATLIGFVTQNALVELLLQSSELEWFDNIANKNLSDFRFEGQEHPRCVFGSQTVADALKLLWQNQSCAVAVVDRQTKKLIGNVRNTDIYNLVKNDDLLRNRRILTVEEFLRTETDTTYAEPIIGNDHGADHTTGSLHLKKSFKSRMDSPVTNKENDTLKQVMEQMAKTNSSFSFLINDNEQVTGLITVRDIILQFAPPCVNSSIGGGGFFELALEQSRCHISNGTIIRNR</sequence>
<reference evidence="5 6" key="1">
    <citation type="journal article" date="2022" name="Nat. Genet.">
        <title>Improved pea reference genome and pan-genome highlight genomic features and evolutionary characteristics.</title>
        <authorList>
            <person name="Yang T."/>
            <person name="Liu R."/>
            <person name="Luo Y."/>
            <person name="Hu S."/>
            <person name="Wang D."/>
            <person name="Wang C."/>
            <person name="Pandey M.K."/>
            <person name="Ge S."/>
            <person name="Xu Q."/>
            <person name="Li N."/>
            <person name="Li G."/>
            <person name="Huang Y."/>
            <person name="Saxena R.K."/>
            <person name="Ji Y."/>
            <person name="Li M."/>
            <person name="Yan X."/>
            <person name="He Y."/>
            <person name="Liu Y."/>
            <person name="Wang X."/>
            <person name="Xiang C."/>
            <person name="Varshney R.K."/>
            <person name="Ding H."/>
            <person name="Gao S."/>
            <person name="Zong X."/>
        </authorList>
    </citation>
    <scope>NUCLEOTIDE SEQUENCE [LARGE SCALE GENOMIC DNA]</scope>
    <source>
        <strain evidence="5 6">cv. Zhongwan 6</strain>
    </source>
</reference>
<dbReference type="AlphaFoldDB" id="A0A9D4WGP9"/>
<evidence type="ECO:0000256" key="2">
    <source>
        <dbReference type="ARBA" id="ARBA00023122"/>
    </source>
</evidence>
<dbReference type="InterPro" id="IPR046342">
    <property type="entry name" value="CBS_dom_sf"/>
</dbReference>
<keyword evidence="2 3" id="KW-0129">CBS domain</keyword>
<evidence type="ECO:0000259" key="4">
    <source>
        <dbReference type="PROSITE" id="PS51371"/>
    </source>
</evidence>
<dbReference type="InterPro" id="IPR050511">
    <property type="entry name" value="AMPK_gamma/SDS23_families"/>
</dbReference>